<dbReference type="CDD" id="cd00397">
    <property type="entry name" value="DNA_BRE_C"/>
    <property type="match status" value="1"/>
</dbReference>
<evidence type="ECO:0000313" key="7">
    <source>
        <dbReference type="Proteomes" id="UP001266357"/>
    </source>
</evidence>
<dbReference type="EMBL" id="JAVRIF010000003">
    <property type="protein sequence ID" value="MDT0603479.1"/>
    <property type="molecule type" value="Genomic_DNA"/>
</dbReference>
<dbReference type="Gene3D" id="1.10.150.130">
    <property type="match status" value="1"/>
</dbReference>
<keyword evidence="7" id="KW-1185">Reference proteome</keyword>
<dbReference type="PROSITE" id="PS51898">
    <property type="entry name" value="TYR_RECOMBINASE"/>
    <property type="match status" value="1"/>
</dbReference>
<comment type="similarity">
    <text evidence="1">Belongs to the 'phage' integrase family.</text>
</comment>
<dbReference type="RefSeq" id="WP_311579702.1">
    <property type="nucleotide sequence ID" value="NZ_JAVRIF010000003.1"/>
</dbReference>
<feature type="domain" description="Tyr recombinase" evidence="5">
    <location>
        <begin position="113"/>
        <end position="291"/>
    </location>
</feature>
<dbReference type="Pfam" id="PF00589">
    <property type="entry name" value="Phage_integrase"/>
    <property type="match status" value="1"/>
</dbReference>
<dbReference type="InterPro" id="IPR002104">
    <property type="entry name" value="Integrase_catalytic"/>
</dbReference>
<proteinExistence type="inferred from homology"/>
<accession>A0ABU3A0I9</accession>
<keyword evidence="3" id="KW-0238">DNA-binding</keyword>
<sequence length="295" mass="33966">MNKKIYKNPAETYLLSLNSSIGAQNSRRLLNRMCFILTDKDDLHSFDWSKLNYTLLLDLKTHFIEQGLNSGTINTYLANLKGVAREAWKLKVIKTDDYLHIKEEKRIRYHQEPCGKALTGKELKRLVRHCEKLKTFVGVRNAAMIALAYGAGLRVHELAKLKREEYNGKSIQFTGKGRKQRTQPLPYFVISILNKWLDLSKDIESESIFLRVYKGNRLSKNALHFGSIGKIFKRIDHQNFRPHDLRSSLATNLLDSNVDVILVSRLMGHSNINTTMIYDKRGEKAKAKAVECLPF</sequence>
<keyword evidence="2" id="KW-0229">DNA integration</keyword>
<reference evidence="6 7" key="1">
    <citation type="submission" date="2023-09" db="EMBL/GenBank/DDBJ databases">
        <authorList>
            <person name="Rey-Velasco X."/>
        </authorList>
    </citation>
    <scope>NUCLEOTIDE SEQUENCE [LARGE SCALE GENOMIC DNA]</scope>
    <source>
        <strain evidence="6 7">W431</strain>
    </source>
</reference>
<evidence type="ECO:0000256" key="2">
    <source>
        <dbReference type="ARBA" id="ARBA00022908"/>
    </source>
</evidence>
<organism evidence="6 7">
    <name type="scientific">Thalassotalea castellviae</name>
    <dbReference type="NCBI Taxonomy" id="3075612"/>
    <lineage>
        <taxon>Bacteria</taxon>
        <taxon>Pseudomonadati</taxon>
        <taxon>Pseudomonadota</taxon>
        <taxon>Gammaproteobacteria</taxon>
        <taxon>Alteromonadales</taxon>
        <taxon>Colwelliaceae</taxon>
        <taxon>Thalassotalea</taxon>
    </lineage>
</organism>
<evidence type="ECO:0000256" key="4">
    <source>
        <dbReference type="ARBA" id="ARBA00023172"/>
    </source>
</evidence>
<evidence type="ECO:0000256" key="3">
    <source>
        <dbReference type="ARBA" id="ARBA00023125"/>
    </source>
</evidence>
<evidence type="ECO:0000313" key="6">
    <source>
        <dbReference type="EMBL" id="MDT0603479.1"/>
    </source>
</evidence>
<dbReference type="Proteomes" id="UP001266357">
    <property type="component" value="Unassembled WGS sequence"/>
</dbReference>
<evidence type="ECO:0000259" key="5">
    <source>
        <dbReference type="PROSITE" id="PS51898"/>
    </source>
</evidence>
<dbReference type="InterPro" id="IPR010998">
    <property type="entry name" value="Integrase_recombinase_N"/>
</dbReference>
<keyword evidence="4" id="KW-0233">DNA recombination</keyword>
<comment type="caution">
    <text evidence="6">The sequence shown here is derived from an EMBL/GenBank/DDBJ whole genome shotgun (WGS) entry which is preliminary data.</text>
</comment>
<gene>
    <name evidence="6" type="ORF">RM573_07705</name>
</gene>
<dbReference type="InterPro" id="IPR050090">
    <property type="entry name" value="Tyrosine_recombinase_XerCD"/>
</dbReference>
<name>A0ABU3A0I9_9GAMM</name>
<dbReference type="Gene3D" id="1.10.443.10">
    <property type="entry name" value="Intergrase catalytic core"/>
    <property type="match status" value="1"/>
</dbReference>
<dbReference type="InterPro" id="IPR011010">
    <property type="entry name" value="DNA_brk_join_enz"/>
</dbReference>
<dbReference type="PANTHER" id="PTHR30349">
    <property type="entry name" value="PHAGE INTEGRASE-RELATED"/>
    <property type="match status" value="1"/>
</dbReference>
<protein>
    <submittedName>
        <fullName evidence="6">Site-specific integrase</fullName>
    </submittedName>
</protein>
<dbReference type="PANTHER" id="PTHR30349:SF41">
    <property type="entry name" value="INTEGRASE_RECOMBINASE PROTEIN MJ0367-RELATED"/>
    <property type="match status" value="1"/>
</dbReference>
<dbReference type="SUPFAM" id="SSF56349">
    <property type="entry name" value="DNA breaking-rejoining enzymes"/>
    <property type="match status" value="1"/>
</dbReference>
<dbReference type="InterPro" id="IPR013762">
    <property type="entry name" value="Integrase-like_cat_sf"/>
</dbReference>
<evidence type="ECO:0000256" key="1">
    <source>
        <dbReference type="ARBA" id="ARBA00008857"/>
    </source>
</evidence>